<name>A0A161QT44_BACCE</name>
<keyword evidence="1" id="KW-0472">Membrane</keyword>
<keyword evidence="1" id="KW-1133">Transmembrane helix</keyword>
<evidence type="ECO:0000256" key="1">
    <source>
        <dbReference type="SAM" id="Phobius"/>
    </source>
</evidence>
<feature type="transmembrane region" description="Helical" evidence="1">
    <location>
        <begin position="42"/>
        <end position="62"/>
    </location>
</feature>
<evidence type="ECO:0000313" key="2">
    <source>
        <dbReference type="EMBL" id="KZD37381.1"/>
    </source>
</evidence>
<evidence type="ECO:0008006" key="4">
    <source>
        <dbReference type="Google" id="ProtNLM"/>
    </source>
</evidence>
<dbReference type="EMBL" id="LJKA01000030">
    <property type="protein sequence ID" value="KZD37381.1"/>
    <property type="molecule type" value="Genomic_DNA"/>
</dbReference>
<dbReference type="AlphaFoldDB" id="A0A161QT44"/>
<evidence type="ECO:0000313" key="3">
    <source>
        <dbReference type="Proteomes" id="UP000076501"/>
    </source>
</evidence>
<gene>
    <name evidence="2" type="ORF">B4082_1893</name>
</gene>
<dbReference type="RefSeq" id="WP_063222291.1">
    <property type="nucleotide sequence ID" value="NZ_JAEHBS010000022.1"/>
</dbReference>
<feature type="transmembrane region" description="Helical" evidence="1">
    <location>
        <begin position="12"/>
        <end position="30"/>
    </location>
</feature>
<comment type="caution">
    <text evidence="2">The sequence shown here is derived from an EMBL/GenBank/DDBJ whole genome shotgun (WGS) entry which is preliminary data.</text>
</comment>
<dbReference type="Proteomes" id="UP000076501">
    <property type="component" value="Unassembled WGS sequence"/>
</dbReference>
<organism evidence="2 3">
    <name type="scientific">Bacillus cereus</name>
    <dbReference type="NCBI Taxonomy" id="1396"/>
    <lineage>
        <taxon>Bacteria</taxon>
        <taxon>Bacillati</taxon>
        <taxon>Bacillota</taxon>
        <taxon>Bacilli</taxon>
        <taxon>Bacillales</taxon>
        <taxon>Bacillaceae</taxon>
        <taxon>Bacillus</taxon>
        <taxon>Bacillus cereus group</taxon>
    </lineage>
</organism>
<sequence length="96" mass="11148">MQLKTYTWKSYTFLIVSIFVTINLFLFTPILDRVGVEYVVPFAYFILASAVITLILAVISLYSRTEKKVLSIIGLCFTLFNTVIILFFLWFGYHFA</sequence>
<dbReference type="PATRIC" id="fig|1396.539.peg.1019"/>
<reference evidence="2 3" key="1">
    <citation type="submission" date="2015-09" db="EMBL/GenBank/DDBJ databases">
        <title>Bacillus cereus food isolates.</title>
        <authorList>
            <person name="Boekhorst J."/>
        </authorList>
    </citation>
    <scope>NUCLEOTIDE SEQUENCE [LARGE SCALE GENOMIC DNA]</scope>
    <source>
        <strain evidence="2 3">B4082</strain>
    </source>
</reference>
<keyword evidence="1" id="KW-0812">Transmembrane</keyword>
<accession>A0A161QT44</accession>
<proteinExistence type="predicted"/>
<feature type="transmembrane region" description="Helical" evidence="1">
    <location>
        <begin position="69"/>
        <end position="93"/>
    </location>
</feature>
<protein>
    <recommendedName>
        <fullName evidence="4">Group-specific protein</fullName>
    </recommendedName>
</protein>